<protein>
    <submittedName>
        <fullName evidence="2">Uncharacterized protein</fullName>
    </submittedName>
</protein>
<evidence type="ECO:0000313" key="2">
    <source>
        <dbReference type="EMBL" id="QBK89887.1"/>
    </source>
</evidence>
<organism evidence="2">
    <name type="scientific">Pithovirus LCPAC101</name>
    <dbReference type="NCBI Taxonomy" id="2506586"/>
    <lineage>
        <taxon>Viruses</taxon>
        <taxon>Pithoviruses</taxon>
    </lineage>
</organism>
<feature type="compositionally biased region" description="Low complexity" evidence="1">
    <location>
        <begin position="334"/>
        <end position="359"/>
    </location>
</feature>
<reference evidence="2" key="1">
    <citation type="journal article" date="2019" name="MBio">
        <title>Virus Genomes from Deep Sea Sediments Expand the Ocean Megavirome and Support Independent Origins of Viral Gigantism.</title>
        <authorList>
            <person name="Backstrom D."/>
            <person name="Yutin N."/>
            <person name="Jorgensen S.L."/>
            <person name="Dharamshi J."/>
            <person name="Homa F."/>
            <person name="Zaremba-Niedwiedzka K."/>
            <person name="Spang A."/>
            <person name="Wolf Y.I."/>
            <person name="Koonin E.V."/>
            <person name="Ettema T.J."/>
        </authorList>
    </citation>
    <scope>NUCLEOTIDE SEQUENCE</scope>
</reference>
<dbReference type="EMBL" id="MK500445">
    <property type="protein sequence ID" value="QBK89887.1"/>
    <property type="molecule type" value="Genomic_DNA"/>
</dbReference>
<name>A0A481Z2B2_9VIRU</name>
<accession>A0A481Z2B2</accession>
<proteinExistence type="predicted"/>
<evidence type="ECO:0000256" key="1">
    <source>
        <dbReference type="SAM" id="MobiDB-lite"/>
    </source>
</evidence>
<feature type="region of interest" description="Disordered" evidence="1">
    <location>
        <begin position="333"/>
        <end position="405"/>
    </location>
</feature>
<gene>
    <name evidence="2" type="ORF">LCPAC101_01700</name>
</gene>
<sequence>MLRFNEINLSQVGAGTPEKSEFVTQEGAKMSNWKTPIVGPKDTKGRLKIEYPVVTSRGISVKENSGTDRNGHPRVETLTVMMQFKYFTEGRDPTDELVVQRALLDEATGDLASFVKSGQKDKANDAKRSVSEISKEIRRLEELASFKQFIDDLMLRLAITHHPHAGKYGIRKSVATNITEARDFIRDNLLAFTYDENTFEMDTSRDPVFWADLTHGRDEKSGKEYSIKFGRPEMVQDPKDPSKKRVRLIPIDWKDLVDVEFDYIPVVHFTHSNAKPGAGSAANVKGRVVSAIITDIREKTYGDHAQSSTFSRLVENDNDFGADFSQRMASLGITLTAPTPTTTPSTTTTTTTTSDKTATQSNDTELTDSKSEEKKETLEDVGDDLPEFPDSLLPSGDYDLPGIDD</sequence>
<feature type="compositionally biased region" description="Basic and acidic residues" evidence="1">
    <location>
        <begin position="367"/>
        <end position="378"/>
    </location>
</feature>